<sequence>MYRGTQLAGLRQRLPGGGGPLFGLLEEPGDQPVLDQAEVASPHRQRPVAGQPLRAGAAGAVPAGPGVAELQRGVAAGVQRQPDAPDPYRVGGQRRFVERRVGDQHLLVHVAQGGAGGDAQLRVQGEAGGAVQVEGLRLPAGPVQRRRQGRHQAFAQRVPLDQRAQFGGQRPAVGPYPAGGAGVAVEAGVQPVLGALLQRTEPQFGQLRAEPGAEFAVREPVEEFAAPQGEGLLGTAQPLGGVAQGGGCAGALGELGGVHAPVAGLDGVAVAAVGDAHPVRPEHGPQPADVRVQGAASAVAPAAATAVPQQVRQPVRRHDAPRGGQQHRQQQPLLAPPAERGGGAVAYRLEGAEQAELQHEGSVRSR</sequence>
<organism evidence="2 3">
    <name type="scientific">Streptomyces synnematoformans</name>
    <dbReference type="NCBI Taxonomy" id="415721"/>
    <lineage>
        <taxon>Bacteria</taxon>
        <taxon>Bacillati</taxon>
        <taxon>Actinomycetota</taxon>
        <taxon>Actinomycetes</taxon>
        <taxon>Kitasatosporales</taxon>
        <taxon>Streptomycetaceae</taxon>
        <taxon>Streptomyces</taxon>
    </lineage>
</organism>
<protein>
    <submittedName>
        <fullName evidence="2">Uncharacterized protein</fullName>
    </submittedName>
</protein>
<evidence type="ECO:0000313" key="2">
    <source>
        <dbReference type="EMBL" id="GAA2120279.1"/>
    </source>
</evidence>
<feature type="compositionally biased region" description="Low complexity" evidence="1">
    <location>
        <begin position="301"/>
        <end position="313"/>
    </location>
</feature>
<name>A0ABN2Y1I1_9ACTN</name>
<accession>A0ABN2Y1I1</accession>
<gene>
    <name evidence="2" type="ORF">GCM10009802_22880</name>
</gene>
<dbReference type="Proteomes" id="UP001500443">
    <property type="component" value="Unassembled WGS sequence"/>
</dbReference>
<dbReference type="EMBL" id="BAAAPF010000051">
    <property type="protein sequence ID" value="GAA2120279.1"/>
    <property type="molecule type" value="Genomic_DNA"/>
</dbReference>
<evidence type="ECO:0000313" key="3">
    <source>
        <dbReference type="Proteomes" id="UP001500443"/>
    </source>
</evidence>
<comment type="caution">
    <text evidence="2">The sequence shown here is derived from an EMBL/GenBank/DDBJ whole genome shotgun (WGS) entry which is preliminary data.</text>
</comment>
<reference evidence="2 3" key="1">
    <citation type="journal article" date="2019" name="Int. J. Syst. Evol. Microbiol.">
        <title>The Global Catalogue of Microorganisms (GCM) 10K type strain sequencing project: providing services to taxonomists for standard genome sequencing and annotation.</title>
        <authorList>
            <consortium name="The Broad Institute Genomics Platform"/>
            <consortium name="The Broad Institute Genome Sequencing Center for Infectious Disease"/>
            <person name="Wu L."/>
            <person name="Ma J."/>
        </authorList>
    </citation>
    <scope>NUCLEOTIDE SEQUENCE [LARGE SCALE GENOMIC DNA]</scope>
    <source>
        <strain evidence="2 3">JCM 15481</strain>
    </source>
</reference>
<feature type="compositionally biased region" description="Low complexity" evidence="1">
    <location>
        <begin position="322"/>
        <end position="337"/>
    </location>
</feature>
<keyword evidence="3" id="KW-1185">Reference proteome</keyword>
<evidence type="ECO:0000256" key="1">
    <source>
        <dbReference type="SAM" id="MobiDB-lite"/>
    </source>
</evidence>
<feature type="region of interest" description="Disordered" evidence="1">
    <location>
        <begin position="301"/>
        <end position="343"/>
    </location>
</feature>
<proteinExistence type="predicted"/>